<reference evidence="1" key="1">
    <citation type="submission" date="2021-06" db="EMBL/GenBank/DDBJ databases">
        <authorList>
            <person name="Hodson N. C."/>
            <person name="Mongue J. A."/>
            <person name="Jaron S. K."/>
        </authorList>
    </citation>
    <scope>NUCLEOTIDE SEQUENCE</scope>
</reference>
<dbReference type="EMBL" id="CAJVCH010043828">
    <property type="protein sequence ID" value="CAG7717167.1"/>
    <property type="molecule type" value="Genomic_DNA"/>
</dbReference>
<protein>
    <submittedName>
        <fullName evidence="1">Uncharacterized protein</fullName>
    </submittedName>
</protein>
<evidence type="ECO:0000313" key="2">
    <source>
        <dbReference type="Proteomes" id="UP000708208"/>
    </source>
</evidence>
<keyword evidence="2" id="KW-1185">Reference proteome</keyword>
<proteinExistence type="predicted"/>
<name>A0A8J2NST3_9HEXA</name>
<organism evidence="1 2">
    <name type="scientific">Allacma fusca</name>
    <dbReference type="NCBI Taxonomy" id="39272"/>
    <lineage>
        <taxon>Eukaryota</taxon>
        <taxon>Metazoa</taxon>
        <taxon>Ecdysozoa</taxon>
        <taxon>Arthropoda</taxon>
        <taxon>Hexapoda</taxon>
        <taxon>Collembola</taxon>
        <taxon>Symphypleona</taxon>
        <taxon>Sminthuridae</taxon>
        <taxon>Allacma</taxon>
    </lineage>
</organism>
<dbReference type="AlphaFoldDB" id="A0A8J2NST3"/>
<dbReference type="Proteomes" id="UP000708208">
    <property type="component" value="Unassembled WGS sequence"/>
</dbReference>
<evidence type="ECO:0000313" key="1">
    <source>
        <dbReference type="EMBL" id="CAG7717167.1"/>
    </source>
</evidence>
<accession>A0A8J2NST3</accession>
<sequence>MTVLFPFALSEEKISCTNETQLAPWDACCNGVIYDRTDPIWMEKSCNVEPKTANLSFADSAWLAYDFAEQVCTFGSENSTHGNAELDDATYVDFEESSSGIQISEPCNEEMLPFSAYFAGNPNFNATYEPFEKCTEEFNRLLGISTFISFQSSAFTFCQAIAVQNLDKDLNINTQNLKNLESKMRGNIEKKIKRDLSKDGKLGKKREIVNIIMILKINDVFQDFAANVCKFDAPRKQNAGV</sequence>
<comment type="caution">
    <text evidence="1">The sequence shown here is derived from an EMBL/GenBank/DDBJ whole genome shotgun (WGS) entry which is preliminary data.</text>
</comment>
<gene>
    <name evidence="1" type="ORF">AFUS01_LOCUS6640</name>
</gene>